<evidence type="ECO:0000259" key="3">
    <source>
        <dbReference type="Pfam" id="PF10017"/>
    </source>
</evidence>
<dbReference type="InterPro" id="IPR017804">
    <property type="entry name" value="MeTrfase_EgtD-like"/>
</dbReference>
<sequence length="317" mass="36844">MKNMPNTFKKDVIVGLSAKEKYLSSKYFYDDEGSRIFKEIMEMAEYYLSDCEYEILATQADKIFESLAFDQPFNIIELGAGDGAKTFKLLEFLLSKGVNFDYIPIDISQEAMNMLSQQLQKNLPSLKIKPAVGDYFEVLGQLKKTNKHQSLLLFLGGNIGNYPKEEAFRLMDLFNQSMKAGDKLLMGIDLQKNPQVIYQAYSDPHGITKRFNLNLLKRMNRELGANFNLNEFDFYCYYNPRNGELLSYLVSLSDQEVRLANTDFSFHFAKDELIWTEQSKKYSFKEIDMLAKHSGFEVSHRFMDSKRYFTDSLFVKK</sequence>
<keyword evidence="5" id="KW-1185">Reference proteome</keyword>
<dbReference type="SUPFAM" id="SSF53335">
    <property type="entry name" value="S-adenosyl-L-methionine-dependent methyltransferases"/>
    <property type="match status" value="1"/>
</dbReference>
<evidence type="ECO:0000256" key="2">
    <source>
        <dbReference type="ARBA" id="ARBA00022679"/>
    </source>
</evidence>
<dbReference type="InterPro" id="IPR029063">
    <property type="entry name" value="SAM-dependent_MTases_sf"/>
</dbReference>
<proteinExistence type="predicted"/>
<gene>
    <name evidence="4" type="ORF">BCY91_03370</name>
</gene>
<dbReference type="GO" id="GO:0032259">
    <property type="term" value="P:methylation"/>
    <property type="evidence" value="ECO:0007669"/>
    <property type="project" value="UniProtKB-KW"/>
</dbReference>
<dbReference type="InterPro" id="IPR019257">
    <property type="entry name" value="MeTrfase_dom"/>
</dbReference>
<protein>
    <recommendedName>
        <fullName evidence="3">Histidine-specific methyltransferase SAM-dependent domain-containing protein</fullName>
    </recommendedName>
</protein>
<keyword evidence="2" id="KW-0808">Transferase</keyword>
<evidence type="ECO:0000313" key="5">
    <source>
        <dbReference type="Proteomes" id="UP000283433"/>
    </source>
</evidence>
<dbReference type="AlphaFoldDB" id="A0A419S7M5"/>
<dbReference type="InterPro" id="IPR051128">
    <property type="entry name" value="EgtD_Methyltrsf_superfamily"/>
</dbReference>
<dbReference type="RefSeq" id="WP_245989032.1">
    <property type="nucleotide sequence ID" value="NZ_MBTA01000012.1"/>
</dbReference>
<comment type="caution">
    <text evidence="4">The sequence shown here is derived from an EMBL/GenBank/DDBJ whole genome shotgun (WGS) entry which is preliminary data.</text>
</comment>
<dbReference type="Gene3D" id="3.40.50.150">
    <property type="entry name" value="Vaccinia Virus protein VP39"/>
    <property type="match status" value="1"/>
</dbReference>
<feature type="domain" description="Histidine-specific methyltransferase SAM-dependent" evidence="3">
    <location>
        <begin position="8"/>
        <end position="314"/>
    </location>
</feature>
<dbReference type="PANTHER" id="PTHR43397:SF1">
    <property type="entry name" value="ERGOTHIONEINE BIOSYNTHESIS PROTEIN 1"/>
    <property type="match status" value="1"/>
</dbReference>
<accession>A0A419S7M5</accession>
<evidence type="ECO:0000256" key="1">
    <source>
        <dbReference type="ARBA" id="ARBA00022603"/>
    </source>
</evidence>
<reference evidence="4 5" key="1">
    <citation type="submission" date="2016-07" db="EMBL/GenBank/DDBJ databases">
        <title>Genome of Pelobium manganitolerans.</title>
        <authorList>
            <person name="Wu S."/>
            <person name="Wang G."/>
        </authorList>
    </citation>
    <scope>NUCLEOTIDE SEQUENCE [LARGE SCALE GENOMIC DNA]</scope>
    <source>
        <strain evidence="4 5">YS-25</strain>
    </source>
</reference>
<dbReference type="EMBL" id="MBTA01000012">
    <property type="protein sequence ID" value="RKD17193.1"/>
    <property type="molecule type" value="Genomic_DNA"/>
</dbReference>
<dbReference type="GO" id="GO:0008168">
    <property type="term" value="F:methyltransferase activity"/>
    <property type="evidence" value="ECO:0007669"/>
    <property type="project" value="UniProtKB-KW"/>
</dbReference>
<evidence type="ECO:0000313" key="4">
    <source>
        <dbReference type="EMBL" id="RKD17193.1"/>
    </source>
</evidence>
<organism evidence="4 5">
    <name type="scientific">Pelobium manganitolerans</name>
    <dbReference type="NCBI Taxonomy" id="1842495"/>
    <lineage>
        <taxon>Bacteria</taxon>
        <taxon>Pseudomonadati</taxon>
        <taxon>Bacteroidota</taxon>
        <taxon>Sphingobacteriia</taxon>
        <taxon>Sphingobacteriales</taxon>
        <taxon>Sphingobacteriaceae</taxon>
        <taxon>Pelobium</taxon>
    </lineage>
</organism>
<dbReference type="Pfam" id="PF10017">
    <property type="entry name" value="Methyltransf_33"/>
    <property type="match status" value="1"/>
</dbReference>
<dbReference type="PANTHER" id="PTHR43397">
    <property type="entry name" value="ERGOTHIONEINE BIOSYNTHESIS PROTEIN 1"/>
    <property type="match status" value="1"/>
</dbReference>
<keyword evidence="1" id="KW-0489">Methyltransferase</keyword>
<name>A0A419S7M5_9SPHI</name>
<dbReference type="PIRSF" id="PIRSF018005">
    <property type="entry name" value="UCP018005"/>
    <property type="match status" value="1"/>
</dbReference>
<dbReference type="Proteomes" id="UP000283433">
    <property type="component" value="Unassembled WGS sequence"/>
</dbReference>